<dbReference type="InterPro" id="IPR000843">
    <property type="entry name" value="HTH_LacI"/>
</dbReference>
<dbReference type="SUPFAM" id="SSF53822">
    <property type="entry name" value="Periplasmic binding protein-like I"/>
    <property type="match status" value="1"/>
</dbReference>
<evidence type="ECO:0000256" key="2">
    <source>
        <dbReference type="ARBA" id="ARBA00023125"/>
    </source>
</evidence>
<dbReference type="Gene3D" id="1.10.260.40">
    <property type="entry name" value="lambda repressor-like DNA-binding domains"/>
    <property type="match status" value="1"/>
</dbReference>
<dbReference type="SMART" id="SM00354">
    <property type="entry name" value="HTH_LACI"/>
    <property type="match status" value="1"/>
</dbReference>
<dbReference type="RefSeq" id="WP_160837557.1">
    <property type="nucleotide sequence ID" value="NZ_WMET01000002.1"/>
</dbReference>
<dbReference type="Gene3D" id="3.40.50.2300">
    <property type="match status" value="2"/>
</dbReference>
<evidence type="ECO:0000256" key="3">
    <source>
        <dbReference type="ARBA" id="ARBA00023163"/>
    </source>
</evidence>
<comment type="caution">
    <text evidence="5">The sequence shown here is derived from an EMBL/GenBank/DDBJ whole genome shotgun (WGS) entry which is preliminary data.</text>
</comment>
<dbReference type="PROSITE" id="PS50932">
    <property type="entry name" value="HTH_LACI_2"/>
    <property type="match status" value="1"/>
</dbReference>
<evidence type="ECO:0000259" key="4">
    <source>
        <dbReference type="PROSITE" id="PS50932"/>
    </source>
</evidence>
<dbReference type="InterPro" id="IPR028082">
    <property type="entry name" value="Peripla_BP_I"/>
</dbReference>
<feature type="domain" description="HTH lacI-type" evidence="4">
    <location>
        <begin position="3"/>
        <end position="57"/>
    </location>
</feature>
<dbReference type="AlphaFoldDB" id="A0A845DU19"/>
<protein>
    <submittedName>
        <fullName evidence="5">Substrate-binding domain-containing protein</fullName>
    </submittedName>
</protein>
<dbReference type="GO" id="GO:0003700">
    <property type="term" value="F:DNA-binding transcription factor activity"/>
    <property type="evidence" value="ECO:0007669"/>
    <property type="project" value="TreeGrafter"/>
</dbReference>
<dbReference type="InterPro" id="IPR010982">
    <property type="entry name" value="Lambda_DNA-bd_dom_sf"/>
</dbReference>
<proteinExistence type="predicted"/>
<dbReference type="CDD" id="cd01392">
    <property type="entry name" value="HTH_LacI"/>
    <property type="match status" value="1"/>
</dbReference>
<dbReference type="PROSITE" id="PS00356">
    <property type="entry name" value="HTH_LACI_1"/>
    <property type="match status" value="1"/>
</dbReference>
<gene>
    <name evidence="5" type="ORF">GLW04_12145</name>
</gene>
<keyword evidence="2" id="KW-0238">DNA-binding</keyword>
<evidence type="ECO:0000313" key="5">
    <source>
        <dbReference type="EMBL" id="MYL20648.1"/>
    </source>
</evidence>
<sequence>MKVTIYDVAEKASVSISTVSKVLNEKGNINEKTKQRVYDAIKALDYKPSVVLSVQKAMKTIGVLIPDIANPFMAEVTRAVEDSGRKKGFNVMICSTDNDPDKEEEYITMLQQKYLDGMIIATGLKNSRALNKLKKSEVPVVLLTRDVPKFPAHSVMVDDFQGGYDAGTYLAELGHKRVAALMEDVDVPSIKQRFYGLKEALQACNVPMTEASTRYAPHSLAESKQAALDLLSQEITPTAIFASTEILAVGVLQAAKEKGLKVPEDLSVIGFDNSILAQVTDPQLTTIGQPAQKMGEKAIELFVEELLDKKEKEEKIVQRLVLTPSLIERESTARLT</sequence>
<dbReference type="EMBL" id="WMET01000002">
    <property type="protein sequence ID" value="MYL20648.1"/>
    <property type="molecule type" value="Genomic_DNA"/>
</dbReference>
<dbReference type="PANTHER" id="PTHR30146:SF147">
    <property type="entry name" value="HTH-TYPE TRANSCRIPTIONAL REGULATOR DEGA"/>
    <property type="match status" value="1"/>
</dbReference>
<organism evidence="5 6">
    <name type="scientific">Halobacillus litoralis</name>
    <dbReference type="NCBI Taxonomy" id="45668"/>
    <lineage>
        <taxon>Bacteria</taxon>
        <taxon>Bacillati</taxon>
        <taxon>Bacillota</taxon>
        <taxon>Bacilli</taxon>
        <taxon>Bacillales</taxon>
        <taxon>Bacillaceae</taxon>
        <taxon>Halobacillus</taxon>
    </lineage>
</organism>
<evidence type="ECO:0000256" key="1">
    <source>
        <dbReference type="ARBA" id="ARBA00023015"/>
    </source>
</evidence>
<name>A0A845DU19_9BACI</name>
<evidence type="ECO:0000313" key="6">
    <source>
        <dbReference type="Proteomes" id="UP000460949"/>
    </source>
</evidence>
<keyword evidence="3" id="KW-0804">Transcription</keyword>
<dbReference type="PRINTS" id="PR00036">
    <property type="entry name" value="HTHLACI"/>
</dbReference>
<dbReference type="PANTHER" id="PTHR30146">
    <property type="entry name" value="LACI-RELATED TRANSCRIPTIONAL REPRESSOR"/>
    <property type="match status" value="1"/>
</dbReference>
<accession>A0A845DU19</accession>
<reference evidence="5 6" key="1">
    <citation type="submission" date="2019-11" db="EMBL/GenBank/DDBJ databases">
        <title>Genome sequences of 17 halophilic strains isolated from different environments.</title>
        <authorList>
            <person name="Furrow R.E."/>
        </authorList>
    </citation>
    <scope>NUCLEOTIDE SEQUENCE [LARGE SCALE GENOMIC DNA]</scope>
    <source>
        <strain evidence="5 6">22511_23_Filter</strain>
    </source>
</reference>
<dbReference type="CDD" id="cd06267">
    <property type="entry name" value="PBP1_LacI_sugar_binding-like"/>
    <property type="match status" value="1"/>
</dbReference>
<dbReference type="Pfam" id="PF00356">
    <property type="entry name" value="LacI"/>
    <property type="match status" value="1"/>
</dbReference>
<dbReference type="Proteomes" id="UP000460949">
    <property type="component" value="Unassembled WGS sequence"/>
</dbReference>
<dbReference type="SUPFAM" id="SSF47413">
    <property type="entry name" value="lambda repressor-like DNA-binding domains"/>
    <property type="match status" value="1"/>
</dbReference>
<keyword evidence="1" id="KW-0805">Transcription regulation</keyword>
<dbReference type="GO" id="GO:0000976">
    <property type="term" value="F:transcription cis-regulatory region binding"/>
    <property type="evidence" value="ECO:0007669"/>
    <property type="project" value="TreeGrafter"/>
</dbReference>
<dbReference type="Pfam" id="PF13377">
    <property type="entry name" value="Peripla_BP_3"/>
    <property type="match status" value="1"/>
</dbReference>
<dbReference type="InterPro" id="IPR046335">
    <property type="entry name" value="LacI/GalR-like_sensor"/>
</dbReference>